<dbReference type="InterPro" id="IPR003347">
    <property type="entry name" value="JmjC_dom"/>
</dbReference>
<sequence>MHQRRSGPSASAVPPGGDILSAATSDGLPPASSSDVRKRRKKKVATRNVSPTARLSLQLRQIFQDEDTLVTVIQALSIIILMGCGIALMLHYFGTPSEFQDGDDHQQPQQQQQHHHGAPVPFGVPTSTAAPQSWFWSTLSWVVPNSGMMGGRRSNKRKRMPNGLFPRVDLKPSSVYDIPDTLSFVGDKSDHYATLRKEYDAKMDELPDIQKKYTFAPMAMTNMDDHPLDHELPEPYDIYNCPEYPPKNYPYDWNLLQVLKHWEPDDPTIPSDMRLFQGLCVFDYQKDFDKAVNYRRQELPFVVVNDPQVQQTVKRWNAPGYMEQLLGNVRHRAEYSESNHFLYWNKPAGQLRHPRQHNVRKIQQRPDLNPLIAPEAQNLKNWKEPTQMLRMTYLDWLARANLTETGAVVDPNDPHWYFRLIGCGETGPEGECDQGSSEYLFDELPFFQPRETLYVVDPMEQKGIHCRFGMHGVIAENHFDQSRNAIVVLGGERRYVLAHPNQCKRLSLLPKGHPSARHSAVDWSDPDLDSYPEFAEARGNEVVLQPGDVLYLPTNWFHYIISLNLNFQCNTRSGVTPEYMKPIRECGF</sequence>
<gene>
    <name evidence="4" type="ORF">IV203_010507</name>
</gene>
<feature type="region of interest" description="Disordered" evidence="1">
    <location>
        <begin position="1"/>
        <end position="49"/>
    </location>
</feature>
<feature type="transmembrane region" description="Helical" evidence="2">
    <location>
        <begin position="69"/>
        <end position="93"/>
    </location>
</feature>
<dbReference type="SMART" id="SM00558">
    <property type="entry name" value="JmjC"/>
    <property type="match status" value="1"/>
</dbReference>
<protein>
    <submittedName>
        <fullName evidence="4">Cupin-like domain containing protein</fullName>
    </submittedName>
</protein>
<reference evidence="4" key="2">
    <citation type="submission" date="2021-04" db="EMBL/GenBank/DDBJ databases">
        <authorList>
            <person name="Podell S."/>
        </authorList>
    </citation>
    <scope>NUCLEOTIDE SEQUENCE</scope>
    <source>
        <strain evidence="4">Hildebrandi</strain>
    </source>
</reference>
<dbReference type="PROSITE" id="PS51184">
    <property type="entry name" value="JMJC"/>
    <property type="match status" value="1"/>
</dbReference>
<dbReference type="AlphaFoldDB" id="A0A9K3PKU0"/>
<comment type="caution">
    <text evidence="4">The sequence shown here is derived from an EMBL/GenBank/DDBJ whole genome shotgun (WGS) entry which is preliminary data.</text>
</comment>
<feature type="domain" description="JmjC" evidence="3">
    <location>
        <begin position="416"/>
        <end position="588"/>
    </location>
</feature>
<accession>A0A9K3PKU0</accession>
<keyword evidence="2" id="KW-0812">Transmembrane</keyword>
<keyword evidence="2" id="KW-1133">Transmembrane helix</keyword>
<dbReference type="Pfam" id="PF13621">
    <property type="entry name" value="Cupin_8"/>
    <property type="match status" value="1"/>
</dbReference>
<feature type="region of interest" description="Disordered" evidence="1">
    <location>
        <begin position="99"/>
        <end position="123"/>
    </location>
</feature>
<dbReference type="PANTHER" id="PTHR12461">
    <property type="entry name" value="HYPOXIA-INDUCIBLE FACTOR 1 ALPHA INHIBITOR-RELATED"/>
    <property type="match status" value="1"/>
</dbReference>
<dbReference type="Proteomes" id="UP000693970">
    <property type="component" value="Unassembled WGS sequence"/>
</dbReference>
<name>A0A9K3PKU0_9STRA</name>
<organism evidence="4 5">
    <name type="scientific">Nitzschia inconspicua</name>
    <dbReference type="NCBI Taxonomy" id="303405"/>
    <lineage>
        <taxon>Eukaryota</taxon>
        <taxon>Sar</taxon>
        <taxon>Stramenopiles</taxon>
        <taxon>Ochrophyta</taxon>
        <taxon>Bacillariophyta</taxon>
        <taxon>Bacillariophyceae</taxon>
        <taxon>Bacillariophycidae</taxon>
        <taxon>Bacillariales</taxon>
        <taxon>Bacillariaceae</taxon>
        <taxon>Nitzschia</taxon>
    </lineage>
</organism>
<evidence type="ECO:0000259" key="3">
    <source>
        <dbReference type="PROSITE" id="PS51184"/>
    </source>
</evidence>
<evidence type="ECO:0000313" key="4">
    <source>
        <dbReference type="EMBL" id="KAG7351147.1"/>
    </source>
</evidence>
<proteinExistence type="predicted"/>
<keyword evidence="5" id="KW-1185">Reference proteome</keyword>
<evidence type="ECO:0000256" key="1">
    <source>
        <dbReference type="SAM" id="MobiDB-lite"/>
    </source>
</evidence>
<reference evidence="4" key="1">
    <citation type="journal article" date="2021" name="Sci. Rep.">
        <title>Diploid genomic architecture of Nitzschia inconspicua, an elite biomass production diatom.</title>
        <authorList>
            <person name="Oliver A."/>
            <person name="Podell S."/>
            <person name="Pinowska A."/>
            <person name="Traller J.C."/>
            <person name="Smith S.R."/>
            <person name="McClure R."/>
            <person name="Beliaev A."/>
            <person name="Bohutskyi P."/>
            <person name="Hill E.A."/>
            <person name="Rabines A."/>
            <person name="Zheng H."/>
            <person name="Allen L.Z."/>
            <person name="Kuo A."/>
            <person name="Grigoriev I.V."/>
            <person name="Allen A.E."/>
            <person name="Hazlebeck D."/>
            <person name="Allen E.E."/>
        </authorList>
    </citation>
    <scope>NUCLEOTIDE SEQUENCE</scope>
    <source>
        <strain evidence="4">Hildebrandi</strain>
    </source>
</reference>
<dbReference type="PANTHER" id="PTHR12461:SF98">
    <property type="entry name" value="CUPIN-LIKE DOMAIN-CONTAINING PROTEIN"/>
    <property type="match status" value="1"/>
</dbReference>
<keyword evidence="2" id="KW-0472">Membrane</keyword>
<dbReference type="EMBL" id="JAGRRH010000018">
    <property type="protein sequence ID" value="KAG7351147.1"/>
    <property type="molecule type" value="Genomic_DNA"/>
</dbReference>
<evidence type="ECO:0000256" key="2">
    <source>
        <dbReference type="SAM" id="Phobius"/>
    </source>
</evidence>
<evidence type="ECO:0000313" key="5">
    <source>
        <dbReference type="Proteomes" id="UP000693970"/>
    </source>
</evidence>
<dbReference type="OrthoDB" id="415358at2759"/>
<dbReference type="InterPro" id="IPR041667">
    <property type="entry name" value="Cupin_8"/>
</dbReference>